<dbReference type="GO" id="GO:0044547">
    <property type="term" value="F:DNA topoisomerase binding"/>
    <property type="evidence" value="ECO:0007669"/>
    <property type="project" value="TreeGrafter"/>
</dbReference>
<dbReference type="Proteomes" id="UP000005205">
    <property type="component" value="Unassembled WGS sequence"/>
</dbReference>
<sequence length="121" mass="14037">MITGDEKWIVCNNVSRKRSWSRRGEAPERQAKAEIHQKKKFSDAIAQKHLELINRKGVVFHHDNARPHTSLVTRQKLLQHGWNVLPHPSYSPDLTPSDFHLFRSLQNSLNGKTFASEDFIK</sequence>
<reference evidence="1" key="2">
    <citation type="submission" date="2016-04" db="UniProtKB">
        <authorList>
            <consortium name="EnsemblMetazoa"/>
        </authorList>
    </citation>
    <scope>IDENTIFICATION</scope>
</reference>
<gene>
    <name evidence="1" type="primary">105623240</name>
</gene>
<dbReference type="GO" id="GO:0042800">
    <property type="term" value="F:histone H3K4 methyltransferase activity"/>
    <property type="evidence" value="ECO:0007669"/>
    <property type="project" value="TreeGrafter"/>
</dbReference>
<dbReference type="GO" id="GO:0003690">
    <property type="term" value="F:double-stranded DNA binding"/>
    <property type="evidence" value="ECO:0007669"/>
    <property type="project" value="TreeGrafter"/>
</dbReference>
<dbReference type="GO" id="GO:0035861">
    <property type="term" value="C:site of double-strand break"/>
    <property type="evidence" value="ECO:0007669"/>
    <property type="project" value="TreeGrafter"/>
</dbReference>
<dbReference type="OrthoDB" id="10032414at2759"/>
<evidence type="ECO:0008006" key="3">
    <source>
        <dbReference type="Google" id="ProtNLM"/>
    </source>
</evidence>
<reference evidence="2" key="1">
    <citation type="journal article" date="2011" name="PLoS Genet.">
        <title>The genome sequence of the leaf-cutter ant Atta cephalotes reveals insights into its obligate symbiotic lifestyle.</title>
        <authorList>
            <person name="Suen G."/>
            <person name="Teiling C."/>
            <person name="Li L."/>
            <person name="Holt C."/>
            <person name="Abouheif E."/>
            <person name="Bornberg-Bauer E."/>
            <person name="Bouffard P."/>
            <person name="Caldera E.J."/>
            <person name="Cash E."/>
            <person name="Cavanaugh A."/>
            <person name="Denas O."/>
            <person name="Elhaik E."/>
            <person name="Fave M.J."/>
            <person name="Gadau J."/>
            <person name="Gibson J.D."/>
            <person name="Graur D."/>
            <person name="Grubbs K.J."/>
            <person name="Hagen D.E."/>
            <person name="Harkins T.T."/>
            <person name="Helmkampf M."/>
            <person name="Hu H."/>
            <person name="Johnson B.R."/>
            <person name="Kim J."/>
            <person name="Marsh S.E."/>
            <person name="Moeller J.A."/>
            <person name="Munoz-Torres M.C."/>
            <person name="Murphy M.C."/>
            <person name="Naughton M.C."/>
            <person name="Nigam S."/>
            <person name="Overson R."/>
            <person name="Rajakumar R."/>
            <person name="Reese J.T."/>
            <person name="Scott J.J."/>
            <person name="Smith C.R."/>
            <person name="Tao S."/>
            <person name="Tsutsui N.D."/>
            <person name="Viljakainen L."/>
            <person name="Wissler L."/>
            <person name="Yandell M.D."/>
            <person name="Zimmer F."/>
            <person name="Taylor J."/>
            <person name="Slater S.C."/>
            <person name="Clifton S.W."/>
            <person name="Warren W.C."/>
            <person name="Elsik C.G."/>
            <person name="Smith C.D."/>
            <person name="Weinstock G.M."/>
            <person name="Gerardo N.M."/>
            <person name="Currie C.R."/>
        </authorList>
    </citation>
    <scope>NUCLEOTIDE SEQUENCE [LARGE SCALE GENOMIC DNA]</scope>
</reference>
<dbReference type="InterPro" id="IPR052709">
    <property type="entry name" value="Transposase-MT_Hybrid"/>
</dbReference>
<dbReference type="GO" id="GO:0000729">
    <property type="term" value="P:DNA double-strand break processing"/>
    <property type="evidence" value="ECO:0007669"/>
    <property type="project" value="TreeGrafter"/>
</dbReference>
<protein>
    <recommendedName>
        <fullName evidence="3">Histone-lysine N-methyltransferase SETMAR</fullName>
    </recommendedName>
</protein>
<accession>A0A158NR72</accession>
<dbReference type="STRING" id="12957.A0A158NR72"/>
<dbReference type="GO" id="GO:0000014">
    <property type="term" value="F:single-stranded DNA endodeoxyribonuclease activity"/>
    <property type="evidence" value="ECO:0007669"/>
    <property type="project" value="TreeGrafter"/>
</dbReference>
<dbReference type="EMBL" id="ADTU01023794">
    <property type="status" value="NOT_ANNOTATED_CDS"/>
    <property type="molecule type" value="Genomic_DNA"/>
</dbReference>
<dbReference type="PANTHER" id="PTHR46060:SF2">
    <property type="entry name" value="HISTONE-LYSINE N-METHYLTRANSFERASE SETMAR"/>
    <property type="match status" value="1"/>
</dbReference>
<dbReference type="PANTHER" id="PTHR46060">
    <property type="entry name" value="MARINER MOS1 TRANSPOSASE-LIKE PROTEIN"/>
    <property type="match status" value="1"/>
</dbReference>
<organism evidence="1 2">
    <name type="scientific">Atta cephalotes</name>
    <name type="common">Leafcutter ant</name>
    <dbReference type="NCBI Taxonomy" id="12957"/>
    <lineage>
        <taxon>Eukaryota</taxon>
        <taxon>Metazoa</taxon>
        <taxon>Ecdysozoa</taxon>
        <taxon>Arthropoda</taxon>
        <taxon>Hexapoda</taxon>
        <taxon>Insecta</taxon>
        <taxon>Pterygota</taxon>
        <taxon>Neoptera</taxon>
        <taxon>Endopterygota</taxon>
        <taxon>Hymenoptera</taxon>
        <taxon>Apocrita</taxon>
        <taxon>Aculeata</taxon>
        <taxon>Formicoidea</taxon>
        <taxon>Formicidae</taxon>
        <taxon>Myrmicinae</taxon>
        <taxon>Atta</taxon>
    </lineage>
</organism>
<dbReference type="InParanoid" id="A0A158NR72"/>
<evidence type="ECO:0000313" key="1">
    <source>
        <dbReference type="EnsemblMetazoa" id="XP_012060030.1"/>
    </source>
</evidence>
<dbReference type="GO" id="GO:0015074">
    <property type="term" value="P:DNA integration"/>
    <property type="evidence" value="ECO:0007669"/>
    <property type="project" value="TreeGrafter"/>
</dbReference>
<proteinExistence type="predicted"/>
<dbReference type="AlphaFoldDB" id="A0A158NR72"/>
<dbReference type="GO" id="GO:0046975">
    <property type="term" value="F:histone H3K36 methyltransferase activity"/>
    <property type="evidence" value="ECO:0007669"/>
    <property type="project" value="TreeGrafter"/>
</dbReference>
<dbReference type="GO" id="GO:0006303">
    <property type="term" value="P:double-strand break repair via nonhomologous end joining"/>
    <property type="evidence" value="ECO:0007669"/>
    <property type="project" value="TreeGrafter"/>
</dbReference>
<dbReference type="GO" id="GO:0005634">
    <property type="term" value="C:nucleus"/>
    <property type="evidence" value="ECO:0007669"/>
    <property type="project" value="TreeGrafter"/>
</dbReference>
<dbReference type="GO" id="GO:0000793">
    <property type="term" value="C:condensed chromosome"/>
    <property type="evidence" value="ECO:0007669"/>
    <property type="project" value="TreeGrafter"/>
</dbReference>
<dbReference type="GO" id="GO:0031297">
    <property type="term" value="P:replication fork processing"/>
    <property type="evidence" value="ECO:0007669"/>
    <property type="project" value="TreeGrafter"/>
</dbReference>
<dbReference type="InterPro" id="IPR036397">
    <property type="entry name" value="RNaseH_sf"/>
</dbReference>
<dbReference type="GO" id="GO:0044774">
    <property type="term" value="P:mitotic DNA integrity checkpoint signaling"/>
    <property type="evidence" value="ECO:0007669"/>
    <property type="project" value="TreeGrafter"/>
</dbReference>
<dbReference type="EnsemblMetazoa" id="XM_012204640.1">
    <property type="protein sequence ID" value="XP_012060030.1"/>
    <property type="gene ID" value="LOC105623240"/>
</dbReference>
<name>A0A158NR72_ATTCE</name>
<dbReference type="KEGG" id="acep:105623240"/>
<dbReference type="Gene3D" id="3.30.420.10">
    <property type="entry name" value="Ribonuclease H-like superfamily/Ribonuclease H"/>
    <property type="match status" value="2"/>
</dbReference>
<keyword evidence="2" id="KW-1185">Reference proteome</keyword>
<evidence type="ECO:0000313" key="2">
    <source>
        <dbReference type="Proteomes" id="UP000005205"/>
    </source>
</evidence>
<dbReference type="GO" id="GO:0003697">
    <property type="term" value="F:single-stranded DNA binding"/>
    <property type="evidence" value="ECO:0007669"/>
    <property type="project" value="TreeGrafter"/>
</dbReference>